<organism evidence="7 8">
    <name type="scientific">Sanguibacteroides justesenii</name>
    <dbReference type="NCBI Taxonomy" id="1547597"/>
    <lineage>
        <taxon>Bacteria</taxon>
        <taxon>Pseudomonadati</taxon>
        <taxon>Bacteroidota</taxon>
        <taxon>Bacteroidia</taxon>
        <taxon>Bacteroidales</taxon>
        <taxon>Porphyromonadaceae</taxon>
        <taxon>Sanguibacteroides</taxon>
    </lineage>
</organism>
<dbReference type="InterPro" id="IPR051533">
    <property type="entry name" value="WaaL-like"/>
</dbReference>
<dbReference type="Pfam" id="PF04932">
    <property type="entry name" value="Wzy_C"/>
    <property type="match status" value="1"/>
</dbReference>
<feature type="transmembrane region" description="Helical" evidence="5">
    <location>
        <begin position="251"/>
        <end position="270"/>
    </location>
</feature>
<feature type="transmembrane region" description="Helical" evidence="5">
    <location>
        <begin position="323"/>
        <end position="348"/>
    </location>
</feature>
<feature type="domain" description="O-antigen ligase-related" evidence="6">
    <location>
        <begin position="209"/>
        <end position="340"/>
    </location>
</feature>
<evidence type="ECO:0000256" key="4">
    <source>
        <dbReference type="ARBA" id="ARBA00023136"/>
    </source>
</evidence>
<dbReference type="InterPro" id="IPR007016">
    <property type="entry name" value="O-antigen_ligase-rel_domated"/>
</dbReference>
<evidence type="ECO:0000313" key="8">
    <source>
        <dbReference type="Proteomes" id="UP000031980"/>
    </source>
</evidence>
<comment type="caution">
    <text evidence="7">The sequence shown here is derived from an EMBL/GenBank/DDBJ whole genome shotgun (WGS) entry which is preliminary data.</text>
</comment>
<feature type="transmembrane region" description="Helical" evidence="5">
    <location>
        <begin position="71"/>
        <end position="90"/>
    </location>
</feature>
<feature type="transmembrane region" description="Helical" evidence="5">
    <location>
        <begin position="291"/>
        <end position="311"/>
    </location>
</feature>
<sequence>MYFWIFLLITRLAMCRRIELGIFLLFLGSSLWGRLFASKELVLIFTIIPLLVGMFILRKEILKILVFNKRSFLFFSILILYFTIMFLLGPQNEYAKEKILKLFVRGYVWLVAFLIYVQTYRISNRNLAILFIILALFYLSQSYQLYGVRPAYLGDISFFRNFSDIIGRTFTGGSILNTHTLAYLSLGALTFWLSDKRFLYKKQKGFFILFFLLSFSLILISGVRQALVGVVIILALRLFLNKKKIISFRNFFTLFVIFYMLISVVSFFSSEYLEKTLSQQNTVETRLNRDFVTPFRVLAIDPVFGVGFGGYPDYANKNYPHNLFLEILCELGIVGFIFILLCLLLFWFGRYKIKLIRYKSINGAYLFLLFALFFIRSMISGDLAENIILINLLLCFNKIHPLDVKYINKTR</sequence>
<feature type="transmembrane region" description="Helical" evidence="5">
    <location>
        <begin position="127"/>
        <end position="146"/>
    </location>
</feature>
<evidence type="ECO:0000256" key="5">
    <source>
        <dbReference type="SAM" id="Phobius"/>
    </source>
</evidence>
<feature type="transmembrane region" description="Helical" evidence="5">
    <location>
        <begin position="206"/>
        <end position="239"/>
    </location>
</feature>
<evidence type="ECO:0000256" key="2">
    <source>
        <dbReference type="ARBA" id="ARBA00022692"/>
    </source>
</evidence>
<dbReference type="PANTHER" id="PTHR37422">
    <property type="entry name" value="TEICHURONIC ACID BIOSYNTHESIS PROTEIN TUAE"/>
    <property type="match status" value="1"/>
</dbReference>
<reference evidence="7 8" key="1">
    <citation type="submission" date="2014-07" db="EMBL/GenBank/DDBJ databases">
        <title>Porphyromonadaceae bacterium OUH 308042 = ATCC BAA-2681 = DSM 28342 draft genome.</title>
        <authorList>
            <person name="Sydenham T.V."/>
            <person name="Hasman H."/>
            <person name="Justensen U.S."/>
        </authorList>
    </citation>
    <scope>NUCLEOTIDE SEQUENCE [LARGE SCALE GENOMIC DNA]</scope>
    <source>
        <strain evidence="7 8">OUH 308042</strain>
    </source>
</reference>
<keyword evidence="3 5" id="KW-1133">Transmembrane helix</keyword>
<dbReference type="AlphaFoldDB" id="A0A0C3MLE6"/>
<name>A0A0C3MLE6_9PORP</name>
<dbReference type="Proteomes" id="UP000031980">
    <property type="component" value="Unassembled WGS sequence"/>
</dbReference>
<accession>A0A0C3MLE6</accession>
<keyword evidence="8" id="KW-1185">Reference proteome</keyword>
<dbReference type="EMBL" id="JPIU01000014">
    <property type="protein sequence ID" value="KIO47548.1"/>
    <property type="molecule type" value="Genomic_DNA"/>
</dbReference>
<dbReference type="GO" id="GO:0016020">
    <property type="term" value="C:membrane"/>
    <property type="evidence" value="ECO:0007669"/>
    <property type="project" value="UniProtKB-SubCell"/>
</dbReference>
<keyword evidence="4 5" id="KW-0472">Membrane</keyword>
<proteinExistence type="predicted"/>
<protein>
    <recommendedName>
        <fullName evidence="6">O-antigen ligase-related domain-containing protein</fullName>
    </recommendedName>
</protein>
<gene>
    <name evidence="7" type="ORF">BA92_00595</name>
</gene>
<comment type="subcellular location">
    <subcellularLocation>
        <location evidence="1">Membrane</location>
        <topology evidence="1">Multi-pass membrane protein</topology>
    </subcellularLocation>
</comment>
<feature type="transmembrane region" description="Helical" evidence="5">
    <location>
        <begin position="166"/>
        <end position="194"/>
    </location>
</feature>
<dbReference type="PANTHER" id="PTHR37422:SF13">
    <property type="entry name" value="LIPOPOLYSACCHARIDE BIOSYNTHESIS PROTEIN PA4999-RELATED"/>
    <property type="match status" value="1"/>
</dbReference>
<evidence type="ECO:0000259" key="6">
    <source>
        <dbReference type="Pfam" id="PF04932"/>
    </source>
</evidence>
<evidence type="ECO:0000256" key="3">
    <source>
        <dbReference type="ARBA" id="ARBA00022989"/>
    </source>
</evidence>
<feature type="transmembrane region" description="Helical" evidence="5">
    <location>
        <begin position="102"/>
        <end position="120"/>
    </location>
</feature>
<evidence type="ECO:0000256" key="1">
    <source>
        <dbReference type="ARBA" id="ARBA00004141"/>
    </source>
</evidence>
<keyword evidence="2 5" id="KW-0812">Transmembrane</keyword>
<feature type="transmembrane region" description="Helical" evidence="5">
    <location>
        <begin position="41"/>
        <end position="59"/>
    </location>
</feature>
<feature type="transmembrane region" description="Helical" evidence="5">
    <location>
        <begin position="360"/>
        <end position="379"/>
    </location>
</feature>
<evidence type="ECO:0000313" key="7">
    <source>
        <dbReference type="EMBL" id="KIO47548.1"/>
    </source>
</evidence>